<protein>
    <recommendedName>
        <fullName evidence="4">Chorismate dehydratase</fullName>
        <ecNumber evidence="4">4.2.1.151</ecNumber>
    </recommendedName>
    <alternativeName>
        <fullName evidence="4">Menaquinone biosynthetic enzyme MqnA</fullName>
    </alternativeName>
</protein>
<dbReference type="Gene3D" id="3.40.190.10">
    <property type="entry name" value="Periplasmic binding protein-like II"/>
    <property type="match status" value="2"/>
</dbReference>
<comment type="caution">
    <text evidence="5">The sequence shown here is derived from an EMBL/GenBank/DDBJ whole genome shotgun (WGS) entry which is preliminary data.</text>
</comment>
<gene>
    <name evidence="4" type="primary">mqnA</name>
    <name evidence="5" type="ORF">J2S01_001590</name>
</gene>
<dbReference type="PANTHER" id="PTHR37690:SF1">
    <property type="entry name" value="CHORISMATE DEHYDRATASE"/>
    <property type="match status" value="1"/>
</dbReference>
<name>A0ABT9Y7Q6_9FIRM</name>
<organism evidence="5 6">
    <name type="scientific">Pectinatus haikarae</name>
    <dbReference type="NCBI Taxonomy" id="349096"/>
    <lineage>
        <taxon>Bacteria</taxon>
        <taxon>Bacillati</taxon>
        <taxon>Bacillota</taxon>
        <taxon>Negativicutes</taxon>
        <taxon>Selenomonadales</taxon>
        <taxon>Selenomonadaceae</taxon>
        <taxon>Pectinatus</taxon>
    </lineage>
</organism>
<dbReference type="InterPro" id="IPR003773">
    <property type="entry name" value="Menaquinone_biosynth"/>
</dbReference>
<evidence type="ECO:0000256" key="1">
    <source>
        <dbReference type="ARBA" id="ARBA00004863"/>
    </source>
</evidence>
<dbReference type="EC" id="4.2.1.151" evidence="4"/>
<dbReference type="Pfam" id="PF02621">
    <property type="entry name" value="VitK2_biosynth"/>
    <property type="match status" value="1"/>
</dbReference>
<evidence type="ECO:0000256" key="2">
    <source>
        <dbReference type="ARBA" id="ARBA00022428"/>
    </source>
</evidence>
<dbReference type="Proteomes" id="UP001239167">
    <property type="component" value="Unassembled WGS sequence"/>
</dbReference>
<comment type="function">
    <text evidence="4">Catalyzes the dehydration of chorismate into 3-[(1-carboxyvinyl)oxy]benzoate, a step in the biosynthesis of menaquinone (MK, vitamin K2).</text>
</comment>
<proteinExistence type="inferred from homology"/>
<evidence type="ECO:0000256" key="4">
    <source>
        <dbReference type="HAMAP-Rule" id="MF_00995"/>
    </source>
</evidence>
<comment type="pathway">
    <text evidence="1 4">Quinol/quinone metabolism; menaquinone biosynthesis.</text>
</comment>
<keyword evidence="3 4" id="KW-0456">Lyase</keyword>
<dbReference type="PANTHER" id="PTHR37690">
    <property type="entry name" value="CHORISMATE DEHYDRATASE"/>
    <property type="match status" value="1"/>
</dbReference>
<comment type="similarity">
    <text evidence="4">Belongs to the MqnA/MqnD family. MqnA subfamily.</text>
</comment>
<dbReference type="HAMAP" id="MF_00995">
    <property type="entry name" value="MqnA"/>
    <property type="match status" value="1"/>
</dbReference>
<dbReference type="RefSeq" id="WP_307224014.1">
    <property type="nucleotide sequence ID" value="NZ_CP116940.1"/>
</dbReference>
<keyword evidence="2 4" id="KW-0474">Menaquinone biosynthesis</keyword>
<sequence length="277" mass="31345">MQPRVGHINFLNCQPLTYSLLKCGYHRGISLVMGVPSVLNKAMEQGQLHVSPMSSFAFGQMSSSLMMLPNLGIVADGIVQSIILVSKRPIDALDGKKILLTAQSATSHCLLKIIMRKAYKCIPQYEVRPLDPQCILNEDETADLFIGDDALYINHNRQERMYYYDLGNEWKKMTGLPMVYAVWAATRAFAEAFPEALREVYSRLRGGFDHGNAFKKEAADMVVGKKKFSRQQLMDYFDVIKYDVHEKQLTALNTFYTLAHEYEFLETIPAVTIADIG</sequence>
<accession>A0ABT9Y7Q6</accession>
<dbReference type="SUPFAM" id="SSF53850">
    <property type="entry name" value="Periplasmic binding protein-like II"/>
    <property type="match status" value="1"/>
</dbReference>
<evidence type="ECO:0000256" key="3">
    <source>
        <dbReference type="ARBA" id="ARBA00023239"/>
    </source>
</evidence>
<evidence type="ECO:0000313" key="6">
    <source>
        <dbReference type="Proteomes" id="UP001239167"/>
    </source>
</evidence>
<evidence type="ECO:0000313" key="5">
    <source>
        <dbReference type="EMBL" id="MDQ0203871.1"/>
    </source>
</evidence>
<reference evidence="5 6" key="1">
    <citation type="submission" date="2023-07" db="EMBL/GenBank/DDBJ databases">
        <title>Genomic Encyclopedia of Type Strains, Phase IV (KMG-IV): sequencing the most valuable type-strain genomes for metagenomic binning, comparative biology and taxonomic classification.</title>
        <authorList>
            <person name="Goeker M."/>
        </authorList>
    </citation>
    <scope>NUCLEOTIDE SEQUENCE [LARGE SCALE GENOMIC DNA]</scope>
    <source>
        <strain evidence="5 6">DSM 16980</strain>
    </source>
</reference>
<dbReference type="CDD" id="cd13634">
    <property type="entry name" value="PBP2_Sco4506"/>
    <property type="match status" value="1"/>
</dbReference>
<dbReference type="InterPro" id="IPR030868">
    <property type="entry name" value="MqnA"/>
</dbReference>
<dbReference type="EMBL" id="JAUSUE010000010">
    <property type="protein sequence ID" value="MDQ0203871.1"/>
    <property type="molecule type" value="Genomic_DNA"/>
</dbReference>
<keyword evidence="6" id="KW-1185">Reference proteome</keyword>
<comment type="catalytic activity">
    <reaction evidence="4">
        <text>chorismate = 3-[(1-carboxyvinyl)-oxy]benzoate + H2O</text>
        <dbReference type="Rhea" id="RHEA:40051"/>
        <dbReference type="ChEBI" id="CHEBI:15377"/>
        <dbReference type="ChEBI" id="CHEBI:29748"/>
        <dbReference type="ChEBI" id="CHEBI:76981"/>
        <dbReference type="EC" id="4.2.1.151"/>
    </reaction>
</comment>
<dbReference type="GO" id="GO:0016829">
    <property type="term" value="F:lyase activity"/>
    <property type="evidence" value="ECO:0007669"/>
    <property type="project" value="UniProtKB-KW"/>
</dbReference>